<dbReference type="EMBL" id="JBHUHO010000049">
    <property type="protein sequence ID" value="MFD2117980.1"/>
    <property type="molecule type" value="Genomic_DNA"/>
</dbReference>
<keyword evidence="3" id="KW-1185">Reference proteome</keyword>
<reference evidence="3" key="1">
    <citation type="journal article" date="2019" name="Int. J. Syst. Evol. Microbiol.">
        <title>The Global Catalogue of Microorganisms (GCM) 10K type strain sequencing project: providing services to taxonomists for standard genome sequencing and annotation.</title>
        <authorList>
            <consortium name="The Broad Institute Genomics Platform"/>
            <consortium name="The Broad Institute Genome Sequencing Center for Infectious Disease"/>
            <person name="Wu L."/>
            <person name="Ma J."/>
        </authorList>
    </citation>
    <scope>NUCLEOTIDE SEQUENCE [LARGE SCALE GENOMIC DNA]</scope>
    <source>
        <strain evidence="3">GH52</strain>
    </source>
</reference>
<dbReference type="PROSITE" id="PS51257">
    <property type="entry name" value="PROKAR_LIPOPROTEIN"/>
    <property type="match status" value="1"/>
</dbReference>
<feature type="chain" id="PRO_5047502421" description="Extracellular solute-binding protein" evidence="1">
    <location>
        <begin position="22"/>
        <end position="116"/>
    </location>
</feature>
<evidence type="ECO:0008006" key="4">
    <source>
        <dbReference type="Google" id="ProtNLM"/>
    </source>
</evidence>
<dbReference type="SUPFAM" id="SSF53850">
    <property type="entry name" value="Periplasmic binding protein-like II"/>
    <property type="match status" value="1"/>
</dbReference>
<evidence type="ECO:0000313" key="2">
    <source>
        <dbReference type="EMBL" id="MFD2117980.1"/>
    </source>
</evidence>
<gene>
    <name evidence="2" type="ORF">ACFSJH_19885</name>
</gene>
<evidence type="ECO:0000256" key="1">
    <source>
        <dbReference type="SAM" id="SignalP"/>
    </source>
</evidence>
<accession>A0ABW4YQM3</accession>
<name>A0ABW4YQM3_9BACL</name>
<evidence type="ECO:0000313" key="3">
    <source>
        <dbReference type="Proteomes" id="UP001597362"/>
    </source>
</evidence>
<protein>
    <recommendedName>
        <fullName evidence="4">Extracellular solute-binding protein</fullName>
    </recommendedName>
</protein>
<dbReference type="Gene3D" id="3.40.190.10">
    <property type="entry name" value="Periplasmic binding protein-like II"/>
    <property type="match status" value="1"/>
</dbReference>
<organism evidence="2 3">
    <name type="scientific">Paenibacillus yanchengensis</name>
    <dbReference type="NCBI Taxonomy" id="2035833"/>
    <lineage>
        <taxon>Bacteria</taxon>
        <taxon>Bacillati</taxon>
        <taxon>Bacillota</taxon>
        <taxon>Bacilli</taxon>
        <taxon>Bacillales</taxon>
        <taxon>Paenibacillaceae</taxon>
        <taxon>Paenibacillus</taxon>
    </lineage>
</organism>
<keyword evidence="1" id="KW-0732">Signal</keyword>
<dbReference type="Proteomes" id="UP001597362">
    <property type="component" value="Unassembled WGS sequence"/>
</dbReference>
<sequence length="116" mass="12669">MQRRVTHKLAAIMLIMAMVFAACSSGMGSGNDTVKMEGNRTPSEDTSDVAKEEVKIRVLVPETGSRWNMFPDNAVAQEIKKKTGITVEFVESDENKFKVLLAGGDLPDIVRADPAK</sequence>
<comment type="caution">
    <text evidence="2">The sequence shown here is derived from an EMBL/GenBank/DDBJ whole genome shotgun (WGS) entry which is preliminary data.</text>
</comment>
<dbReference type="RefSeq" id="WP_377775452.1">
    <property type="nucleotide sequence ID" value="NZ_JBHUHO010000049.1"/>
</dbReference>
<proteinExistence type="predicted"/>
<feature type="signal peptide" evidence="1">
    <location>
        <begin position="1"/>
        <end position="21"/>
    </location>
</feature>